<name>A0A4S8NXM9_9HYPH</name>
<dbReference type="OrthoDB" id="7998884at2"/>
<feature type="compositionally biased region" description="Basic and acidic residues" evidence="1">
    <location>
        <begin position="70"/>
        <end position="82"/>
    </location>
</feature>
<protein>
    <submittedName>
        <fullName evidence="2">Prevent-host-death family protein</fullName>
    </submittedName>
</protein>
<proteinExistence type="predicted"/>
<feature type="region of interest" description="Disordered" evidence="1">
    <location>
        <begin position="59"/>
        <end position="82"/>
    </location>
</feature>
<dbReference type="EMBL" id="STGV01000009">
    <property type="protein sequence ID" value="THV19844.1"/>
    <property type="molecule type" value="Genomic_DNA"/>
</dbReference>
<dbReference type="AlphaFoldDB" id="A0A4S8NXM9"/>
<evidence type="ECO:0000256" key="1">
    <source>
        <dbReference type="SAM" id="MobiDB-lite"/>
    </source>
</evidence>
<dbReference type="RefSeq" id="WP_136600328.1">
    <property type="nucleotide sequence ID" value="NZ_STGV01000009.1"/>
</dbReference>
<comment type="caution">
    <text evidence="2">The sequence shown here is derived from an EMBL/GenBank/DDBJ whole genome shotgun (WGS) entry which is preliminary data.</text>
</comment>
<dbReference type="Proteomes" id="UP000308828">
    <property type="component" value="Unassembled WGS sequence"/>
</dbReference>
<organism evidence="2 3">
    <name type="scientific">Peteryoungia ipomoeae</name>
    <dbReference type="NCBI Taxonomy" id="1210932"/>
    <lineage>
        <taxon>Bacteria</taxon>
        <taxon>Pseudomonadati</taxon>
        <taxon>Pseudomonadota</taxon>
        <taxon>Alphaproteobacteria</taxon>
        <taxon>Hyphomicrobiales</taxon>
        <taxon>Rhizobiaceae</taxon>
        <taxon>Peteryoungia</taxon>
    </lineage>
</organism>
<gene>
    <name evidence="2" type="ORF">FAA97_19885</name>
</gene>
<accession>A0A4S8NXM9</accession>
<evidence type="ECO:0000313" key="2">
    <source>
        <dbReference type="EMBL" id="THV19844.1"/>
    </source>
</evidence>
<sequence>MRVLVDVTEAAERLEELVELSLRGDEIIICRKEIPVAMVTPIAQKITSHEDFLSLAEEGRKNVQPGTSSDHSDFYDEHGLPK</sequence>
<evidence type="ECO:0000313" key="3">
    <source>
        <dbReference type="Proteomes" id="UP000308828"/>
    </source>
</evidence>
<reference evidence="2 3" key="1">
    <citation type="submission" date="2019-04" db="EMBL/GenBank/DDBJ databases">
        <title>Genome sequence of strain shin9-1.</title>
        <authorList>
            <person name="Gao J."/>
            <person name="Sun J."/>
        </authorList>
    </citation>
    <scope>NUCLEOTIDE SEQUENCE [LARGE SCALE GENOMIC DNA]</scope>
    <source>
        <strain evidence="3">shin9-1</strain>
    </source>
</reference>
<keyword evidence="3" id="KW-1185">Reference proteome</keyword>